<organism evidence="5 6">
    <name type="scientific">Yoonia maritima</name>
    <dbReference type="NCBI Taxonomy" id="1435347"/>
    <lineage>
        <taxon>Bacteria</taxon>
        <taxon>Pseudomonadati</taxon>
        <taxon>Pseudomonadota</taxon>
        <taxon>Alphaproteobacteria</taxon>
        <taxon>Rhodobacterales</taxon>
        <taxon>Paracoccaceae</taxon>
        <taxon>Yoonia</taxon>
    </lineage>
</organism>
<evidence type="ECO:0000256" key="3">
    <source>
        <dbReference type="SAM" id="SignalP"/>
    </source>
</evidence>
<accession>A0A2T0VW06</accession>
<keyword evidence="1 3" id="KW-0732">Signal</keyword>
<feature type="chain" id="PRO_5015506919" evidence="3">
    <location>
        <begin position="31"/>
        <end position="526"/>
    </location>
</feature>
<dbReference type="Gene3D" id="3.40.190.10">
    <property type="entry name" value="Periplasmic binding protein-like II"/>
    <property type="match status" value="2"/>
</dbReference>
<comment type="caution">
    <text evidence="5">The sequence shown here is derived from an EMBL/GenBank/DDBJ whole genome shotgun (WGS) entry which is preliminary data.</text>
</comment>
<dbReference type="Proteomes" id="UP000238007">
    <property type="component" value="Unassembled WGS sequence"/>
</dbReference>
<name>A0A2T0VW06_9RHOB</name>
<dbReference type="SUPFAM" id="SSF103088">
    <property type="entry name" value="OmpA-like"/>
    <property type="match status" value="1"/>
</dbReference>
<dbReference type="AlphaFoldDB" id="A0A2T0VW06"/>
<keyword evidence="6" id="KW-1185">Reference proteome</keyword>
<dbReference type="EMBL" id="PVTP01000010">
    <property type="protein sequence ID" value="PRY75966.1"/>
    <property type="molecule type" value="Genomic_DNA"/>
</dbReference>
<dbReference type="GO" id="GO:0016020">
    <property type="term" value="C:membrane"/>
    <property type="evidence" value="ECO:0007669"/>
    <property type="project" value="UniProtKB-UniRule"/>
</dbReference>
<evidence type="ECO:0000313" key="5">
    <source>
        <dbReference type="EMBL" id="PRY75966.1"/>
    </source>
</evidence>
<dbReference type="Gene3D" id="3.30.1330.60">
    <property type="entry name" value="OmpA-like domain"/>
    <property type="match status" value="1"/>
</dbReference>
<dbReference type="CDD" id="cd07185">
    <property type="entry name" value="OmpA_C-like"/>
    <property type="match status" value="1"/>
</dbReference>
<dbReference type="Pfam" id="PF00691">
    <property type="entry name" value="OmpA"/>
    <property type="match status" value="1"/>
</dbReference>
<reference evidence="5 6" key="1">
    <citation type="submission" date="2018-03" db="EMBL/GenBank/DDBJ databases">
        <title>Genomic Encyclopedia of Archaeal and Bacterial Type Strains, Phase II (KMG-II): from individual species to whole genera.</title>
        <authorList>
            <person name="Goeker M."/>
        </authorList>
    </citation>
    <scope>NUCLEOTIDE SEQUENCE [LARGE SCALE GENOMIC DNA]</scope>
    <source>
        <strain evidence="5 6">DSM 101533</strain>
    </source>
</reference>
<dbReference type="InterPro" id="IPR024370">
    <property type="entry name" value="PBP_domain"/>
</dbReference>
<feature type="signal peptide" evidence="3">
    <location>
        <begin position="1"/>
        <end position="30"/>
    </location>
</feature>
<dbReference type="InterPro" id="IPR006665">
    <property type="entry name" value="OmpA-like"/>
</dbReference>
<dbReference type="PROSITE" id="PS51123">
    <property type="entry name" value="OMPA_2"/>
    <property type="match status" value="1"/>
</dbReference>
<protein>
    <submittedName>
        <fullName evidence="5">Phosphate transport system substrate-binding protein</fullName>
    </submittedName>
</protein>
<dbReference type="RefSeq" id="WP_106358536.1">
    <property type="nucleotide sequence ID" value="NZ_PVTP01000010.1"/>
</dbReference>
<evidence type="ECO:0000259" key="4">
    <source>
        <dbReference type="PROSITE" id="PS51123"/>
    </source>
</evidence>
<gene>
    <name evidence="5" type="ORF">CLV80_11052</name>
</gene>
<evidence type="ECO:0000256" key="2">
    <source>
        <dbReference type="PROSITE-ProRule" id="PRU00473"/>
    </source>
</evidence>
<keyword evidence="2" id="KW-0472">Membrane</keyword>
<dbReference type="SUPFAM" id="SSF53850">
    <property type="entry name" value="Periplasmic binding protein-like II"/>
    <property type="match status" value="1"/>
</dbReference>
<dbReference type="InterPro" id="IPR050811">
    <property type="entry name" value="Phosphate_ABC_transporter"/>
</dbReference>
<dbReference type="Pfam" id="PF12849">
    <property type="entry name" value="PBP_like_2"/>
    <property type="match status" value="1"/>
</dbReference>
<feature type="domain" description="OmpA-like" evidence="4">
    <location>
        <begin position="406"/>
        <end position="526"/>
    </location>
</feature>
<evidence type="ECO:0000313" key="6">
    <source>
        <dbReference type="Proteomes" id="UP000238007"/>
    </source>
</evidence>
<dbReference type="PANTHER" id="PTHR30570:SF1">
    <property type="entry name" value="PHOSPHATE-BINDING PROTEIN PSTS"/>
    <property type="match status" value="1"/>
</dbReference>
<dbReference type="PANTHER" id="PTHR30570">
    <property type="entry name" value="PERIPLASMIC PHOSPHATE BINDING COMPONENT OF PHOSPHATE ABC TRANSPORTER"/>
    <property type="match status" value="1"/>
</dbReference>
<proteinExistence type="predicted"/>
<dbReference type="InterPro" id="IPR036737">
    <property type="entry name" value="OmpA-like_sf"/>
</dbReference>
<sequence>MKHTTSTKQRSILRTLILASTTTLCTNAAADVVTLRSTDGTINLQGDLIGVVDDYYLLQTALGDLRIATNRVRCEGESCPTTKAIEADITVSGSDTIAQGLMPLLMGGYATSQDAESTITTTANDGEFAATLVGQQGFGDSMGTYLVSSSNAGDAFSGLLDNSTQVAMSARPITADEAAALAANGAGDMTALDQEHILALDGLVVIVNQSNPVTQLSVVDVARIYRGEVTNWAQVGGPNLPVSVVTSDTDTASVFNAGVFGGNSPANAPSAFTATDNVEASNYVDENAGAIAYVGFAFKRGQKPLTLISECGIGTEPDAFSVKTEEYTLFRRLFLYNRGDVADPMATGFIDYATSDAANGVIRQSGFINLGVERVEMGLASQRAKTVLQSGTNATEQRVASNMLALMANNDRLSSTFRFRTGSTILDPRGQADLTRLANYLKDMPAGTEVTLVGFADSVGAFGPNLSLAEGRAAQVRAALETLAGDSLSNVTIKTTGFGEIAPAACNTTDSGRQINRRVETWISTQ</sequence>
<evidence type="ECO:0000256" key="1">
    <source>
        <dbReference type="ARBA" id="ARBA00022729"/>
    </source>
</evidence>